<dbReference type="Pfam" id="PF03116">
    <property type="entry name" value="NQR2_RnfD_RnfE"/>
    <property type="match status" value="2"/>
</dbReference>
<feature type="transmembrane region" description="Helical" evidence="9">
    <location>
        <begin position="135"/>
        <end position="153"/>
    </location>
</feature>
<organism evidence="10 11">
    <name type="scientific">Paenibacillus gyeongsangnamensis</name>
    <dbReference type="NCBI Taxonomy" id="3388067"/>
    <lineage>
        <taxon>Bacteria</taxon>
        <taxon>Bacillati</taxon>
        <taxon>Bacillota</taxon>
        <taxon>Bacilli</taxon>
        <taxon>Bacillales</taxon>
        <taxon>Paenibacillaceae</taxon>
        <taxon>Paenibacillus</taxon>
    </lineage>
</organism>
<feature type="transmembrane region" description="Helical" evidence="9">
    <location>
        <begin position="107"/>
        <end position="129"/>
    </location>
</feature>
<evidence type="ECO:0000256" key="1">
    <source>
        <dbReference type="ARBA" id="ARBA00022448"/>
    </source>
</evidence>
<dbReference type="RefSeq" id="WP_269882804.1">
    <property type="nucleotide sequence ID" value="NZ_JAQAGZ010000011.1"/>
</dbReference>
<feature type="transmembrane region" description="Helical" evidence="9">
    <location>
        <begin position="60"/>
        <end position="77"/>
    </location>
</feature>
<keyword evidence="11" id="KW-1185">Reference proteome</keyword>
<dbReference type="Proteomes" id="UP001527882">
    <property type="component" value="Unassembled WGS sequence"/>
</dbReference>
<sequence>MKISQWIKTPKGYVAIAMAAYAVIASIGLQNGTGVVKAVLAVGVCVAVDIICSRIVKKKLVIPDSAFITGLIISMILSTTTSWLVVSATAAISILSKYFFVYRKKPIFNPAVMGLLASVLIFGAGQSWWGAFSDLPAWSVLVLIGGYAITNRIHKYPQVFSFFGTLFMLLLLLGLFHKGDVFDALRPPFINAALYFGFFMLTDPPTSPAKVNDQIIFGIIVAAAGTVIYVCFGGLMYLFIGLMLGNAYHWLKMRSTVRMAQAG</sequence>
<feature type="transmembrane region" description="Helical" evidence="9">
    <location>
        <begin position="12"/>
        <end position="29"/>
    </location>
</feature>
<keyword evidence="6" id="KW-1278">Translocase</keyword>
<evidence type="ECO:0000256" key="4">
    <source>
        <dbReference type="ARBA" id="ARBA00022643"/>
    </source>
</evidence>
<gene>
    <name evidence="10" type="ORF">O9H85_17975</name>
</gene>
<name>A0ABT4QBL9_9BACL</name>
<dbReference type="PANTHER" id="PTHR30578">
    <property type="entry name" value="ELECTRON TRANSPORT COMPLEX PROTEIN RNFD"/>
    <property type="match status" value="1"/>
</dbReference>
<evidence type="ECO:0000256" key="8">
    <source>
        <dbReference type="ARBA" id="ARBA00023136"/>
    </source>
</evidence>
<evidence type="ECO:0000256" key="7">
    <source>
        <dbReference type="ARBA" id="ARBA00022989"/>
    </source>
</evidence>
<evidence type="ECO:0000313" key="10">
    <source>
        <dbReference type="EMBL" id="MCZ8514283.1"/>
    </source>
</evidence>
<accession>A0ABT4QBL9</accession>
<proteinExistence type="predicted"/>
<dbReference type="EMBL" id="JAQAGZ010000011">
    <property type="protein sequence ID" value="MCZ8514283.1"/>
    <property type="molecule type" value="Genomic_DNA"/>
</dbReference>
<dbReference type="PANTHER" id="PTHR30578:SF0">
    <property type="entry name" value="ION-TRANSLOCATING OXIDOREDUCTASE COMPLEX SUBUNIT D"/>
    <property type="match status" value="1"/>
</dbReference>
<keyword evidence="2" id="KW-0597">Phosphoprotein</keyword>
<keyword evidence="1" id="KW-0813">Transport</keyword>
<dbReference type="InterPro" id="IPR004338">
    <property type="entry name" value="NqrB/RnfD"/>
</dbReference>
<evidence type="ECO:0000256" key="3">
    <source>
        <dbReference type="ARBA" id="ARBA00022630"/>
    </source>
</evidence>
<evidence type="ECO:0000256" key="2">
    <source>
        <dbReference type="ARBA" id="ARBA00022553"/>
    </source>
</evidence>
<evidence type="ECO:0000256" key="6">
    <source>
        <dbReference type="ARBA" id="ARBA00022967"/>
    </source>
</evidence>
<feature type="transmembrane region" description="Helical" evidence="9">
    <location>
        <begin position="215"/>
        <end position="244"/>
    </location>
</feature>
<keyword evidence="5 9" id="KW-0812">Transmembrane</keyword>
<reference evidence="10 11" key="1">
    <citation type="submission" date="2022-12" db="EMBL/GenBank/DDBJ databases">
        <title>Draft genome sequence of Paenibacillus sp. dW9.</title>
        <authorList>
            <person name="Choi E.-W."/>
            <person name="Kim D.-U."/>
        </authorList>
    </citation>
    <scope>NUCLEOTIDE SEQUENCE [LARGE SCALE GENOMIC DNA]</scope>
    <source>
        <strain evidence="11">dW9</strain>
    </source>
</reference>
<comment type="caution">
    <text evidence="10">The sequence shown here is derived from an EMBL/GenBank/DDBJ whole genome shotgun (WGS) entry which is preliminary data.</text>
</comment>
<keyword evidence="7 9" id="KW-1133">Transmembrane helix</keyword>
<feature type="transmembrane region" description="Helical" evidence="9">
    <location>
        <begin position="160"/>
        <end position="177"/>
    </location>
</feature>
<keyword evidence="3" id="KW-0285">Flavoprotein</keyword>
<evidence type="ECO:0000256" key="5">
    <source>
        <dbReference type="ARBA" id="ARBA00022692"/>
    </source>
</evidence>
<keyword evidence="8 9" id="KW-0472">Membrane</keyword>
<evidence type="ECO:0000313" key="11">
    <source>
        <dbReference type="Proteomes" id="UP001527882"/>
    </source>
</evidence>
<protein>
    <submittedName>
        <fullName evidence="10">RnfABCDGE type electron transport complex subunit D</fullName>
    </submittedName>
</protein>
<evidence type="ECO:0000256" key="9">
    <source>
        <dbReference type="SAM" id="Phobius"/>
    </source>
</evidence>
<keyword evidence="4" id="KW-0288">FMN</keyword>